<dbReference type="Pfam" id="PF05134">
    <property type="entry name" value="T2SSL"/>
    <property type="match status" value="1"/>
</dbReference>
<dbReference type="Proteomes" id="UP000292120">
    <property type="component" value="Unassembled WGS sequence"/>
</dbReference>
<feature type="domain" description="GspL cytoplasmic actin-ATPase-like" evidence="1">
    <location>
        <begin position="40"/>
        <end position="149"/>
    </location>
</feature>
<dbReference type="InterPro" id="IPR024230">
    <property type="entry name" value="GspL_cyto_dom"/>
</dbReference>
<comment type="caution">
    <text evidence="2">The sequence shown here is derived from an EMBL/GenBank/DDBJ whole genome shotgun (WGS) entry which is preliminary data.</text>
</comment>
<dbReference type="RefSeq" id="WP_130968653.1">
    <property type="nucleotide sequence ID" value="NZ_SIXI01000005.1"/>
</dbReference>
<dbReference type="InterPro" id="IPR007812">
    <property type="entry name" value="T2SS_protein-GspL"/>
</dbReference>
<evidence type="ECO:0000313" key="2">
    <source>
        <dbReference type="EMBL" id="TBO29358.1"/>
    </source>
</evidence>
<evidence type="ECO:0000313" key="3">
    <source>
        <dbReference type="Proteomes" id="UP000292120"/>
    </source>
</evidence>
<dbReference type="GO" id="GO:0015627">
    <property type="term" value="C:type II protein secretion system complex"/>
    <property type="evidence" value="ECO:0007669"/>
    <property type="project" value="InterPro"/>
</dbReference>
<dbReference type="Gene3D" id="3.30.420.380">
    <property type="match status" value="1"/>
</dbReference>
<dbReference type="GO" id="GO:0015628">
    <property type="term" value="P:protein secretion by the type II secretion system"/>
    <property type="evidence" value="ECO:0007669"/>
    <property type="project" value="InterPro"/>
</dbReference>
<accession>A0A4V2JFG9</accession>
<proteinExistence type="predicted"/>
<evidence type="ECO:0000259" key="1">
    <source>
        <dbReference type="Pfam" id="PF05134"/>
    </source>
</evidence>
<dbReference type="InterPro" id="IPR043129">
    <property type="entry name" value="ATPase_NBD"/>
</dbReference>
<organism evidence="2 3">
    <name type="scientific">Aquabacterium lacunae</name>
    <dbReference type="NCBI Taxonomy" id="2528630"/>
    <lineage>
        <taxon>Bacteria</taxon>
        <taxon>Pseudomonadati</taxon>
        <taxon>Pseudomonadota</taxon>
        <taxon>Betaproteobacteria</taxon>
        <taxon>Burkholderiales</taxon>
        <taxon>Aquabacterium</taxon>
    </lineage>
</organism>
<dbReference type="EMBL" id="SIXI01000005">
    <property type="protein sequence ID" value="TBO29358.1"/>
    <property type="molecule type" value="Genomic_DNA"/>
</dbReference>
<gene>
    <name evidence="2" type="ORF">EYS42_13205</name>
</gene>
<keyword evidence="3" id="KW-1185">Reference proteome</keyword>
<sequence>MSTLIIQLPAHARLSADPAALEAASGGASVSREYFYVLTTNGQSAVRQGVSPANMLPEAEAVIAVLAPTDVSWHRITLPKAPAARLRQALGALLEEQLLEDPEDVHIAVAPGAKAGEPTWVAVVNHQVLTAHLMALEKSKVRVSGVVPAVWPDAPATGYFHELHDTEADVAEGERGLELMLTWSTTDGVATWPLGGSLSRTLLPEPLPAGARFFATPAAAAPAERWLGQVVSAQTQSEHLLQAARSLWNLLQFELAPQSKGLQAVSDQWKRFLSPQWRAARLGVVALVGVQVLGLNLWAWHQAREVRLKKDEMVSVLKTAHPQVQAVLDAPLQMRRETDTLRAQSGLSGDNDMEALMQAVAGAWVGDTPSRGLSYDGTALTVNLPGDWGNFQSEQVKTRLQSAGFVVEQADARMTIRRTPSQRGG</sequence>
<dbReference type="OrthoDB" id="8557903at2"/>
<dbReference type="GO" id="GO:0009276">
    <property type="term" value="C:Gram-negative-bacterium-type cell wall"/>
    <property type="evidence" value="ECO:0007669"/>
    <property type="project" value="InterPro"/>
</dbReference>
<dbReference type="NCBIfam" id="TIGR01709">
    <property type="entry name" value="typeII_sec_gspL"/>
    <property type="match status" value="1"/>
</dbReference>
<name>A0A4V2JFG9_9BURK</name>
<reference evidence="2 3" key="1">
    <citation type="submission" date="2019-02" db="EMBL/GenBank/DDBJ databases">
        <title>Aquabacterium sp. strain KMB7.</title>
        <authorList>
            <person name="Chen W.-M."/>
        </authorList>
    </citation>
    <scope>NUCLEOTIDE SEQUENCE [LARGE SCALE GENOMIC DNA]</scope>
    <source>
        <strain evidence="2 3">KMB7</strain>
    </source>
</reference>
<dbReference type="AlphaFoldDB" id="A0A4V2JFG9"/>
<dbReference type="GO" id="GO:0005886">
    <property type="term" value="C:plasma membrane"/>
    <property type="evidence" value="ECO:0007669"/>
    <property type="project" value="UniProtKB-SubCell"/>
</dbReference>
<dbReference type="SUPFAM" id="SSF53067">
    <property type="entry name" value="Actin-like ATPase domain"/>
    <property type="match status" value="1"/>
</dbReference>
<protein>
    <submittedName>
        <fullName evidence="2">General secretion pathway protein GspL</fullName>
    </submittedName>
</protein>